<accession>A0A3D9V0H0</accession>
<dbReference type="InterPro" id="IPR016181">
    <property type="entry name" value="Acyl_CoA_acyltransferase"/>
</dbReference>
<keyword evidence="6" id="KW-1185">Reference proteome</keyword>
<dbReference type="Proteomes" id="UP000256485">
    <property type="component" value="Unassembled WGS sequence"/>
</dbReference>
<reference evidence="5 6" key="1">
    <citation type="submission" date="2018-08" db="EMBL/GenBank/DDBJ databases">
        <title>Sequencing the genomes of 1000 actinobacteria strains.</title>
        <authorList>
            <person name="Klenk H.-P."/>
        </authorList>
    </citation>
    <scope>NUCLEOTIDE SEQUENCE [LARGE SCALE GENOMIC DNA]</scope>
    <source>
        <strain evidence="5 6">DSM 22891</strain>
    </source>
</reference>
<dbReference type="Gene3D" id="3.40.630.30">
    <property type="match status" value="1"/>
</dbReference>
<dbReference type="EMBL" id="QTUC01000001">
    <property type="protein sequence ID" value="REF34916.1"/>
    <property type="molecule type" value="Genomic_DNA"/>
</dbReference>
<dbReference type="PROSITE" id="PS51186">
    <property type="entry name" value="GNAT"/>
    <property type="match status" value="1"/>
</dbReference>
<evidence type="ECO:0000259" key="4">
    <source>
        <dbReference type="PROSITE" id="PS51186"/>
    </source>
</evidence>
<sequence>MRTGRYRASTCATYGRLVLIRPMTEDDIPAARTLAHQAMDQVRAATRSPGSPEPRTGDPSPEALSLWTRRAKHFLRHDPDGCWVADVDGKVAGVAMALRRDKLWGLSAYFVHPNHQGAGIGKALLDAVLGYSRGCLRGIIISTEDPRAARRYRLAGFSLHPTIRVAGVVDRTSLPVVPGVREGGPGDRDLCDSVDRQVRGAAHGVDHEFLGGEYGLLVCDTLVGSGYCYVDANGSPVLLAATGRKIAQRLLWSALARSPENAQVRIDYLTAAQEWAVDVALTAGLSLRTEGYLCLRHMRPPAPYIPSGAFL</sequence>
<keyword evidence="2" id="KW-0012">Acyltransferase</keyword>
<dbReference type="AlphaFoldDB" id="A0A3D9V0H0"/>
<dbReference type="Pfam" id="PF00583">
    <property type="entry name" value="Acetyltransf_1"/>
    <property type="match status" value="1"/>
</dbReference>
<dbReference type="InterPro" id="IPR050832">
    <property type="entry name" value="Bact_Acetyltransf"/>
</dbReference>
<protein>
    <submittedName>
        <fullName evidence="5">Acetyltransferase (GNAT) family protein</fullName>
    </submittedName>
</protein>
<feature type="domain" description="N-acetyltransferase" evidence="4">
    <location>
        <begin position="18"/>
        <end position="175"/>
    </location>
</feature>
<gene>
    <name evidence="5" type="ORF">DFJ64_0282</name>
</gene>
<proteinExistence type="predicted"/>
<dbReference type="CDD" id="cd04301">
    <property type="entry name" value="NAT_SF"/>
    <property type="match status" value="1"/>
</dbReference>
<organism evidence="5 6">
    <name type="scientific">Thermasporomyces composti</name>
    <dbReference type="NCBI Taxonomy" id="696763"/>
    <lineage>
        <taxon>Bacteria</taxon>
        <taxon>Bacillati</taxon>
        <taxon>Actinomycetota</taxon>
        <taxon>Actinomycetes</taxon>
        <taxon>Propionibacteriales</taxon>
        <taxon>Nocardioidaceae</taxon>
        <taxon>Thermasporomyces</taxon>
    </lineage>
</organism>
<keyword evidence="1 5" id="KW-0808">Transferase</keyword>
<feature type="region of interest" description="Disordered" evidence="3">
    <location>
        <begin position="39"/>
        <end position="62"/>
    </location>
</feature>
<dbReference type="InterPro" id="IPR000182">
    <property type="entry name" value="GNAT_dom"/>
</dbReference>
<dbReference type="PANTHER" id="PTHR43877">
    <property type="entry name" value="AMINOALKYLPHOSPHONATE N-ACETYLTRANSFERASE-RELATED-RELATED"/>
    <property type="match status" value="1"/>
</dbReference>
<evidence type="ECO:0000256" key="3">
    <source>
        <dbReference type="SAM" id="MobiDB-lite"/>
    </source>
</evidence>
<comment type="caution">
    <text evidence="5">The sequence shown here is derived from an EMBL/GenBank/DDBJ whole genome shotgun (WGS) entry which is preliminary data.</text>
</comment>
<name>A0A3D9V0H0_THECX</name>
<evidence type="ECO:0000256" key="2">
    <source>
        <dbReference type="ARBA" id="ARBA00023315"/>
    </source>
</evidence>
<evidence type="ECO:0000256" key="1">
    <source>
        <dbReference type="ARBA" id="ARBA00022679"/>
    </source>
</evidence>
<dbReference type="SUPFAM" id="SSF55729">
    <property type="entry name" value="Acyl-CoA N-acyltransferases (Nat)"/>
    <property type="match status" value="1"/>
</dbReference>
<dbReference type="GO" id="GO:0016747">
    <property type="term" value="F:acyltransferase activity, transferring groups other than amino-acyl groups"/>
    <property type="evidence" value="ECO:0007669"/>
    <property type="project" value="InterPro"/>
</dbReference>
<evidence type="ECO:0000313" key="6">
    <source>
        <dbReference type="Proteomes" id="UP000256485"/>
    </source>
</evidence>
<evidence type="ECO:0000313" key="5">
    <source>
        <dbReference type="EMBL" id="REF34916.1"/>
    </source>
</evidence>